<feature type="chain" id="PRO_5019111848" description="CBM-cenC domain-containing protein" evidence="2">
    <location>
        <begin position="17"/>
        <end position="182"/>
    </location>
</feature>
<dbReference type="PROSITE" id="PS51257">
    <property type="entry name" value="PROKAR_LIPOPROTEIN"/>
    <property type="match status" value="1"/>
</dbReference>
<dbReference type="SUPFAM" id="SSF49785">
    <property type="entry name" value="Galactose-binding domain-like"/>
    <property type="match status" value="1"/>
</dbReference>
<keyword evidence="5" id="KW-1185">Reference proteome</keyword>
<evidence type="ECO:0000313" key="4">
    <source>
        <dbReference type="EMBL" id="RIY11537.1"/>
    </source>
</evidence>
<accession>A0A418R274</accession>
<dbReference type="AlphaFoldDB" id="A0A418R274"/>
<dbReference type="Gene3D" id="2.60.120.260">
    <property type="entry name" value="Galactose-binding domain-like"/>
    <property type="match status" value="1"/>
</dbReference>
<dbReference type="InterPro" id="IPR008979">
    <property type="entry name" value="Galactose-bd-like_sf"/>
</dbReference>
<dbReference type="RefSeq" id="WP_119655057.1">
    <property type="nucleotide sequence ID" value="NZ_JBHUOI010000008.1"/>
</dbReference>
<organism evidence="4 5">
    <name type="scientific">Hymenobacter rubripertinctus</name>
    <dbReference type="NCBI Taxonomy" id="2029981"/>
    <lineage>
        <taxon>Bacteria</taxon>
        <taxon>Pseudomonadati</taxon>
        <taxon>Bacteroidota</taxon>
        <taxon>Cytophagia</taxon>
        <taxon>Cytophagales</taxon>
        <taxon>Hymenobacteraceae</taxon>
        <taxon>Hymenobacter</taxon>
    </lineage>
</organism>
<feature type="domain" description="CBM-cenC" evidence="3">
    <location>
        <begin position="33"/>
        <end position="162"/>
    </location>
</feature>
<feature type="signal peptide" evidence="2">
    <location>
        <begin position="1"/>
        <end position="16"/>
    </location>
</feature>
<protein>
    <recommendedName>
        <fullName evidence="3">CBM-cenC domain-containing protein</fullName>
    </recommendedName>
</protein>
<reference evidence="4 5" key="1">
    <citation type="submission" date="2019-01" db="EMBL/GenBank/DDBJ databases">
        <title>Hymenobacter humicola sp. nov., isolated from soils in Antarctica.</title>
        <authorList>
            <person name="Sedlacek I."/>
            <person name="Holochova P."/>
            <person name="Kralova S."/>
            <person name="Pantucek R."/>
            <person name="Stankova E."/>
            <person name="Vrbovska V."/>
            <person name="Kristofova L."/>
            <person name="Svec P."/>
            <person name="Busse H.-J."/>
        </authorList>
    </citation>
    <scope>NUCLEOTIDE SEQUENCE [LARGE SCALE GENOMIC DNA]</scope>
    <source>
        <strain evidence="4 5">CCM 8852</strain>
    </source>
</reference>
<keyword evidence="2" id="KW-0732">Signal</keyword>
<dbReference type="GO" id="GO:0016798">
    <property type="term" value="F:hydrolase activity, acting on glycosyl bonds"/>
    <property type="evidence" value="ECO:0007669"/>
    <property type="project" value="InterPro"/>
</dbReference>
<evidence type="ECO:0000313" key="5">
    <source>
        <dbReference type="Proteomes" id="UP000284250"/>
    </source>
</evidence>
<dbReference type="Proteomes" id="UP000284250">
    <property type="component" value="Unassembled WGS sequence"/>
</dbReference>
<gene>
    <name evidence="4" type="ORF">D0T11_06930</name>
</gene>
<evidence type="ECO:0000256" key="2">
    <source>
        <dbReference type="SAM" id="SignalP"/>
    </source>
</evidence>
<sequence>MRLLPFYSLLTAAACAGLVSCSDSKTDVLPENVIAHNDLESVEGWAPANPALTTAKAHSGRYSMRVDNDIEYGVGYGALLAKVSPTRLKKLELSAWVLLTGKETEAKLVIEVKNPADDSQKVFWEAIALGDEVKALNKWTEVKKTFTMPENIAPTHELRFYLWRGGSSQPVFVDDITLARAE</sequence>
<comment type="caution">
    <text evidence="4">The sequence shown here is derived from an EMBL/GenBank/DDBJ whole genome shotgun (WGS) entry which is preliminary data.</text>
</comment>
<dbReference type="InterPro" id="IPR003305">
    <property type="entry name" value="CenC_carb-bd"/>
</dbReference>
<evidence type="ECO:0000259" key="3">
    <source>
        <dbReference type="Pfam" id="PF02018"/>
    </source>
</evidence>
<dbReference type="EMBL" id="QYCN01000008">
    <property type="protein sequence ID" value="RIY11537.1"/>
    <property type="molecule type" value="Genomic_DNA"/>
</dbReference>
<name>A0A418R274_9BACT</name>
<keyword evidence="1" id="KW-0378">Hydrolase</keyword>
<dbReference type="OrthoDB" id="882450at2"/>
<proteinExistence type="predicted"/>
<evidence type="ECO:0000256" key="1">
    <source>
        <dbReference type="ARBA" id="ARBA00022801"/>
    </source>
</evidence>
<dbReference type="Pfam" id="PF02018">
    <property type="entry name" value="CBM_4_9"/>
    <property type="match status" value="1"/>
</dbReference>